<dbReference type="GO" id="GO:0005768">
    <property type="term" value="C:endosome"/>
    <property type="evidence" value="ECO:0007669"/>
    <property type="project" value="TreeGrafter"/>
</dbReference>
<name>A0AAW2J4E9_9LAMI</name>
<dbReference type="AlphaFoldDB" id="A0AAW2J4E9"/>
<dbReference type="PANTHER" id="PTHR12947">
    <property type="entry name" value="AMSH-LIKE PROTEASE"/>
    <property type="match status" value="1"/>
</dbReference>
<protein>
    <submittedName>
        <fullName evidence="2">AMSH-like ubiquitin thioesterase 1</fullName>
    </submittedName>
</protein>
<dbReference type="GO" id="GO:0071108">
    <property type="term" value="P:protein K48-linked deubiquitination"/>
    <property type="evidence" value="ECO:0007669"/>
    <property type="project" value="TreeGrafter"/>
</dbReference>
<dbReference type="PANTHER" id="PTHR12947:SF19">
    <property type="entry name" value="AMSH-LIKE UBIQUITIN THIOESTERASE 1"/>
    <property type="match status" value="1"/>
</dbReference>
<dbReference type="Gene3D" id="3.40.140.10">
    <property type="entry name" value="Cytidine Deaminase, domain 2"/>
    <property type="match status" value="2"/>
</dbReference>
<dbReference type="GO" id="GO:0070536">
    <property type="term" value="P:protein K63-linked deubiquitination"/>
    <property type="evidence" value="ECO:0007669"/>
    <property type="project" value="TreeGrafter"/>
</dbReference>
<accession>A0AAW2J4E9</accession>
<dbReference type="GO" id="GO:0016020">
    <property type="term" value="C:membrane"/>
    <property type="evidence" value="ECO:0007669"/>
    <property type="project" value="TreeGrafter"/>
</dbReference>
<feature type="region of interest" description="Disordered" evidence="1">
    <location>
        <begin position="105"/>
        <end position="143"/>
    </location>
</feature>
<feature type="compositionally biased region" description="Basic and acidic residues" evidence="1">
    <location>
        <begin position="124"/>
        <end position="138"/>
    </location>
</feature>
<organism evidence="2">
    <name type="scientific">Sesamum angustifolium</name>
    <dbReference type="NCBI Taxonomy" id="2727405"/>
    <lineage>
        <taxon>Eukaryota</taxon>
        <taxon>Viridiplantae</taxon>
        <taxon>Streptophyta</taxon>
        <taxon>Embryophyta</taxon>
        <taxon>Tracheophyta</taxon>
        <taxon>Spermatophyta</taxon>
        <taxon>Magnoliopsida</taxon>
        <taxon>eudicotyledons</taxon>
        <taxon>Gunneridae</taxon>
        <taxon>Pentapetalae</taxon>
        <taxon>asterids</taxon>
        <taxon>lamiids</taxon>
        <taxon>Lamiales</taxon>
        <taxon>Pedaliaceae</taxon>
        <taxon>Sesamum</taxon>
    </lineage>
</organism>
<reference evidence="2" key="2">
    <citation type="journal article" date="2024" name="Plant">
        <title>Genomic evolution and insights into agronomic trait innovations of Sesamum species.</title>
        <authorList>
            <person name="Miao H."/>
            <person name="Wang L."/>
            <person name="Qu L."/>
            <person name="Liu H."/>
            <person name="Sun Y."/>
            <person name="Le M."/>
            <person name="Wang Q."/>
            <person name="Wei S."/>
            <person name="Zheng Y."/>
            <person name="Lin W."/>
            <person name="Duan Y."/>
            <person name="Cao H."/>
            <person name="Xiong S."/>
            <person name="Wang X."/>
            <person name="Wei L."/>
            <person name="Li C."/>
            <person name="Ma Q."/>
            <person name="Ju M."/>
            <person name="Zhao R."/>
            <person name="Li G."/>
            <person name="Mu C."/>
            <person name="Tian Q."/>
            <person name="Mei H."/>
            <person name="Zhang T."/>
            <person name="Gao T."/>
            <person name="Zhang H."/>
        </authorList>
    </citation>
    <scope>NUCLEOTIDE SEQUENCE</scope>
    <source>
        <strain evidence="2">G01</strain>
    </source>
</reference>
<dbReference type="Gene3D" id="1.20.58.80">
    <property type="entry name" value="Phosphotransferase system, lactose/cellobiose-type IIA subunit"/>
    <property type="match status" value="1"/>
</dbReference>
<dbReference type="EMBL" id="JACGWK010001395">
    <property type="protein sequence ID" value="KAL0289544.1"/>
    <property type="molecule type" value="Genomic_DNA"/>
</dbReference>
<evidence type="ECO:0000313" key="2">
    <source>
        <dbReference type="EMBL" id="KAL0289544.1"/>
    </source>
</evidence>
<gene>
    <name evidence="2" type="ORF">Sangu_2610700</name>
</gene>
<comment type="caution">
    <text evidence="2">The sequence shown here is derived from an EMBL/GenBank/DDBJ whole genome shotgun (WGS) entry which is preliminary data.</text>
</comment>
<reference evidence="2" key="1">
    <citation type="submission" date="2020-06" db="EMBL/GenBank/DDBJ databases">
        <authorList>
            <person name="Li T."/>
            <person name="Hu X."/>
            <person name="Zhang T."/>
            <person name="Song X."/>
            <person name="Zhang H."/>
            <person name="Dai N."/>
            <person name="Sheng W."/>
            <person name="Hou X."/>
            <person name="Wei L."/>
        </authorList>
    </citation>
    <scope>NUCLEOTIDE SEQUENCE</scope>
    <source>
        <strain evidence="2">G01</strain>
        <tissue evidence="2">Leaf</tissue>
    </source>
</reference>
<sequence length="380" mass="42375">MLLRFSSLVTETIPCHRDYRTSPQGNKLYLKRKLITALAELEELKPAVQAKLQELHSKQIFYQLNKQQKSSQNDVLESSVEWPATKQNWNGFSTSKVQYPSNIDLAPLHIPRDGNTQQSIKDGTMMRDDGNSEQERSSLESVVQPKNDNDLIKEPDSLISFETVESCLQTEIIRQPSPPPLLADVQDLNPISTPATQTEFGLENDPGDTLVCSEDPLQLHISTTLMDSFMKLAKSNTDKNLETCGVLAGSLIMLPESIAIVMAPRDSSRKHGIFRLTSGGMTVIRQCPRRGFHSHDPPSDVEAIPGFGFLGDSNTEKRMYSSTLYFCVLDMWKTGGVADDVDERESWGEVSLMPEMQAVDTLMAQVCKLDNLQLEIALAV</sequence>
<proteinExistence type="predicted"/>
<evidence type="ECO:0000256" key="1">
    <source>
        <dbReference type="SAM" id="MobiDB-lite"/>
    </source>
</evidence>